<accession>A0ABM4U9V0</accession>
<dbReference type="InterPro" id="IPR001906">
    <property type="entry name" value="Terpene_synth_N"/>
</dbReference>
<dbReference type="GeneID" id="113741202"/>
<keyword evidence="4" id="KW-0479">Metal-binding</keyword>
<comment type="cofactor">
    <cofactor evidence="1">
        <name>Mg(2+)</name>
        <dbReference type="ChEBI" id="CHEBI:18420"/>
    </cofactor>
</comment>
<dbReference type="Proteomes" id="UP001652660">
    <property type="component" value="Chromosome 4e"/>
</dbReference>
<dbReference type="CDD" id="cd00684">
    <property type="entry name" value="Terpene_cyclase_plant_C1"/>
    <property type="match status" value="1"/>
</dbReference>
<dbReference type="Pfam" id="PF03936">
    <property type="entry name" value="Terpene_synth_C"/>
    <property type="match status" value="1"/>
</dbReference>
<feature type="domain" description="Terpene synthase metal-binding" evidence="7">
    <location>
        <begin position="271"/>
        <end position="509"/>
    </location>
</feature>
<evidence type="ECO:0000256" key="2">
    <source>
        <dbReference type="ARBA" id="ARBA00004721"/>
    </source>
</evidence>
<dbReference type="InterPro" id="IPR044814">
    <property type="entry name" value="Terpene_cyclase_plant_C1"/>
</dbReference>
<dbReference type="SUPFAM" id="SSF48576">
    <property type="entry name" value="Terpenoid synthases"/>
    <property type="match status" value="1"/>
</dbReference>
<dbReference type="InterPro" id="IPR034741">
    <property type="entry name" value="Terpene_cyclase-like_1_C"/>
</dbReference>
<dbReference type="InterPro" id="IPR050148">
    <property type="entry name" value="Terpene_synthase-like"/>
</dbReference>
<feature type="domain" description="Terpene synthase N-terminal" evidence="6">
    <location>
        <begin position="30"/>
        <end position="214"/>
    </location>
</feature>
<dbReference type="Gene3D" id="1.10.600.10">
    <property type="entry name" value="Farnesyl Diphosphate Synthase"/>
    <property type="match status" value="1"/>
</dbReference>
<dbReference type="Pfam" id="PF01397">
    <property type="entry name" value="Terpene_synth"/>
    <property type="match status" value="1"/>
</dbReference>
<dbReference type="SFLD" id="SFLDG01019">
    <property type="entry name" value="Terpene_Cyclase_Like_1_C_Termi"/>
    <property type="match status" value="1"/>
</dbReference>
<comment type="similarity">
    <text evidence="3">Belongs to the terpene synthase family.</text>
</comment>
<dbReference type="InterPro" id="IPR008930">
    <property type="entry name" value="Terpenoid_cyclase/PrenylTrfase"/>
</dbReference>
<dbReference type="PANTHER" id="PTHR31225:SF221">
    <property type="entry name" value="(-)-GERMACRENE D SYNTHASE"/>
    <property type="match status" value="1"/>
</dbReference>
<protein>
    <submittedName>
        <fullName evidence="9">(-)-germacrene D synthase isoform X1</fullName>
    </submittedName>
</protein>
<keyword evidence="8" id="KW-1185">Reference proteome</keyword>
<comment type="pathway">
    <text evidence="2">Secondary metabolite biosynthesis; terpenoid biosynthesis.</text>
</comment>
<name>A0ABM4U9V0_COFAR</name>
<evidence type="ECO:0000259" key="6">
    <source>
        <dbReference type="Pfam" id="PF01397"/>
    </source>
</evidence>
<dbReference type="PANTHER" id="PTHR31225">
    <property type="entry name" value="OS04G0344100 PROTEIN-RELATED"/>
    <property type="match status" value="1"/>
</dbReference>
<dbReference type="InterPro" id="IPR036965">
    <property type="entry name" value="Terpene_synth_N_sf"/>
</dbReference>
<dbReference type="InterPro" id="IPR008949">
    <property type="entry name" value="Isoprenoid_synthase_dom_sf"/>
</dbReference>
<evidence type="ECO:0000259" key="7">
    <source>
        <dbReference type="Pfam" id="PF03936"/>
    </source>
</evidence>
<evidence type="ECO:0000256" key="3">
    <source>
        <dbReference type="ARBA" id="ARBA00006333"/>
    </source>
</evidence>
<organism evidence="8 9">
    <name type="scientific">Coffea arabica</name>
    <name type="common">Arabian coffee</name>
    <dbReference type="NCBI Taxonomy" id="13443"/>
    <lineage>
        <taxon>Eukaryota</taxon>
        <taxon>Viridiplantae</taxon>
        <taxon>Streptophyta</taxon>
        <taxon>Embryophyta</taxon>
        <taxon>Tracheophyta</taxon>
        <taxon>Spermatophyta</taxon>
        <taxon>Magnoliopsida</taxon>
        <taxon>eudicotyledons</taxon>
        <taxon>Gunneridae</taxon>
        <taxon>Pentapetalae</taxon>
        <taxon>asterids</taxon>
        <taxon>lamiids</taxon>
        <taxon>Gentianales</taxon>
        <taxon>Rubiaceae</taxon>
        <taxon>Ixoroideae</taxon>
        <taxon>Gardenieae complex</taxon>
        <taxon>Bertiereae - Coffeeae clade</taxon>
        <taxon>Coffeeae</taxon>
        <taxon>Coffea</taxon>
    </lineage>
</organism>
<sequence>MKVEGHELDYSISIQNDFPHRPLANFHPNIWGNQFLVYSPDSDKATWASKKWQLEQLKEDVRTEIRATASNPSQQLQLIDAIQRLGVEYHFQEEINHALREMHEKHQNWENIDHIYPAALYFRILRQEGFRVSSERETFFYYADIFKKFVDDEGKFGEGLVNDVPGILALYEATHLRLHGDDILDHALAFSSNHLQSISNKLNSPLDELVSHALMQPNWRGLPRLEARNYISIYGKDHSPNITLLKLAKLDFNMLQSLHKEELHELSLWWKEVDFARKLPFARDRIVEGYFWIVGVYFEPQYGLARKILSKVIAMATVIDDVYDAYGTYKELEIFTVAIERWDVGCIKQLPDYMKICYQTLLDVFAEIEQEMAKKGRSYRSYYAKEAMKMLVRAYFVEAKWLHQGYIPTLEEYMKNGVPSSGYPTLTIISFLGMGNIVKKEAFDWALNVPEIVRAASIIARLRDDIVGYKFEQKREHIASAVKCYMTQQGITEQQACNELYEQIEDAWKILNQQLLKTSSSAAAKFVPSKPILFRVINLARVIDVFYKHKDEYTHVGETMCGYINSLFIEPIPLQ</sequence>
<evidence type="ECO:0000256" key="1">
    <source>
        <dbReference type="ARBA" id="ARBA00001946"/>
    </source>
</evidence>
<dbReference type="RefSeq" id="XP_071904063.1">
    <property type="nucleotide sequence ID" value="XM_072047962.1"/>
</dbReference>
<dbReference type="Gene3D" id="1.50.10.130">
    <property type="entry name" value="Terpene synthase, N-terminal domain"/>
    <property type="match status" value="1"/>
</dbReference>
<dbReference type="SFLD" id="SFLDS00005">
    <property type="entry name" value="Isoprenoid_Synthase_Type_I"/>
    <property type="match status" value="1"/>
</dbReference>
<evidence type="ECO:0000256" key="4">
    <source>
        <dbReference type="ARBA" id="ARBA00022723"/>
    </source>
</evidence>
<keyword evidence="5" id="KW-0456">Lyase</keyword>
<dbReference type="InterPro" id="IPR005630">
    <property type="entry name" value="Terpene_synthase_metal-bd"/>
</dbReference>
<evidence type="ECO:0000313" key="8">
    <source>
        <dbReference type="Proteomes" id="UP001652660"/>
    </source>
</evidence>
<dbReference type="SUPFAM" id="SSF48239">
    <property type="entry name" value="Terpenoid cyclases/Protein prenyltransferases"/>
    <property type="match status" value="1"/>
</dbReference>
<evidence type="ECO:0000313" key="9">
    <source>
        <dbReference type="RefSeq" id="XP_071904063.1"/>
    </source>
</evidence>
<reference evidence="9" key="1">
    <citation type="submission" date="2025-08" db="UniProtKB">
        <authorList>
            <consortium name="RefSeq"/>
        </authorList>
    </citation>
    <scope>IDENTIFICATION</scope>
    <source>
        <tissue evidence="9">Leaves</tissue>
    </source>
</reference>
<proteinExistence type="inferred from homology"/>
<evidence type="ECO:0000256" key="5">
    <source>
        <dbReference type="ARBA" id="ARBA00023239"/>
    </source>
</evidence>
<gene>
    <name evidence="9" type="primary">LOC113741202</name>
</gene>